<keyword evidence="1" id="KW-0472">Membrane</keyword>
<sequence>MSRKFQSLKDNMITPDCNTEVTTSVHVEDKIVKPAVQTSGLMHLVVPIWQFVMRSQSLLAAGYVLSSIYINGLTSILLGIGPLTLQYNPCGEYPPSSKVLLQLLYEEV</sequence>
<keyword evidence="1" id="KW-0812">Transmembrane</keyword>
<evidence type="ECO:0000256" key="1">
    <source>
        <dbReference type="SAM" id="Phobius"/>
    </source>
</evidence>
<evidence type="ECO:0000313" key="2">
    <source>
        <dbReference type="EMBL" id="GIY95779.1"/>
    </source>
</evidence>
<feature type="transmembrane region" description="Helical" evidence="1">
    <location>
        <begin position="58"/>
        <end position="80"/>
    </location>
</feature>
<name>A0AAV4XPS2_CAEEX</name>
<organism evidence="2 3">
    <name type="scientific">Caerostris extrusa</name>
    <name type="common">Bark spider</name>
    <name type="synonym">Caerostris bankana</name>
    <dbReference type="NCBI Taxonomy" id="172846"/>
    <lineage>
        <taxon>Eukaryota</taxon>
        <taxon>Metazoa</taxon>
        <taxon>Ecdysozoa</taxon>
        <taxon>Arthropoda</taxon>
        <taxon>Chelicerata</taxon>
        <taxon>Arachnida</taxon>
        <taxon>Araneae</taxon>
        <taxon>Araneomorphae</taxon>
        <taxon>Entelegynae</taxon>
        <taxon>Araneoidea</taxon>
        <taxon>Araneidae</taxon>
        <taxon>Caerostris</taxon>
    </lineage>
</organism>
<proteinExistence type="predicted"/>
<comment type="caution">
    <text evidence="2">The sequence shown here is derived from an EMBL/GenBank/DDBJ whole genome shotgun (WGS) entry which is preliminary data.</text>
</comment>
<dbReference type="EMBL" id="BPLR01000576">
    <property type="protein sequence ID" value="GIY95779.1"/>
    <property type="molecule type" value="Genomic_DNA"/>
</dbReference>
<reference evidence="2 3" key="1">
    <citation type="submission" date="2021-06" db="EMBL/GenBank/DDBJ databases">
        <title>Caerostris extrusa draft genome.</title>
        <authorList>
            <person name="Kono N."/>
            <person name="Arakawa K."/>
        </authorList>
    </citation>
    <scope>NUCLEOTIDE SEQUENCE [LARGE SCALE GENOMIC DNA]</scope>
</reference>
<protein>
    <submittedName>
        <fullName evidence="2">Uncharacterized protein</fullName>
    </submittedName>
</protein>
<dbReference type="AlphaFoldDB" id="A0AAV4XPS2"/>
<dbReference type="Proteomes" id="UP001054945">
    <property type="component" value="Unassembled WGS sequence"/>
</dbReference>
<accession>A0AAV4XPS2</accession>
<gene>
    <name evidence="2" type="ORF">CEXT_631601</name>
</gene>
<keyword evidence="3" id="KW-1185">Reference proteome</keyword>
<keyword evidence="1" id="KW-1133">Transmembrane helix</keyword>
<evidence type="ECO:0000313" key="3">
    <source>
        <dbReference type="Proteomes" id="UP001054945"/>
    </source>
</evidence>